<reference evidence="1 2" key="1">
    <citation type="journal article" date="2014" name="Am. J. Bot.">
        <title>Genome assembly and annotation for red clover (Trifolium pratense; Fabaceae).</title>
        <authorList>
            <person name="Istvanek J."/>
            <person name="Jaros M."/>
            <person name="Krenek A."/>
            <person name="Repkova J."/>
        </authorList>
    </citation>
    <scope>NUCLEOTIDE SEQUENCE [LARGE SCALE GENOMIC DNA]</scope>
    <source>
        <strain evidence="2">cv. Tatra</strain>
        <tissue evidence="1">Young leaves</tissue>
    </source>
</reference>
<dbReference type="EMBL" id="ASHM01033383">
    <property type="protein sequence ID" value="PNX78037.1"/>
    <property type="molecule type" value="Genomic_DNA"/>
</dbReference>
<gene>
    <name evidence="1" type="ORF">L195_g034011</name>
</gene>
<evidence type="ECO:0000313" key="2">
    <source>
        <dbReference type="Proteomes" id="UP000236291"/>
    </source>
</evidence>
<dbReference type="Proteomes" id="UP000236291">
    <property type="component" value="Unassembled WGS sequence"/>
</dbReference>
<evidence type="ECO:0000313" key="1">
    <source>
        <dbReference type="EMBL" id="PNX78037.1"/>
    </source>
</evidence>
<organism evidence="1 2">
    <name type="scientific">Trifolium pratense</name>
    <name type="common">Red clover</name>
    <dbReference type="NCBI Taxonomy" id="57577"/>
    <lineage>
        <taxon>Eukaryota</taxon>
        <taxon>Viridiplantae</taxon>
        <taxon>Streptophyta</taxon>
        <taxon>Embryophyta</taxon>
        <taxon>Tracheophyta</taxon>
        <taxon>Spermatophyta</taxon>
        <taxon>Magnoliopsida</taxon>
        <taxon>eudicotyledons</taxon>
        <taxon>Gunneridae</taxon>
        <taxon>Pentapetalae</taxon>
        <taxon>rosids</taxon>
        <taxon>fabids</taxon>
        <taxon>Fabales</taxon>
        <taxon>Fabaceae</taxon>
        <taxon>Papilionoideae</taxon>
        <taxon>50 kb inversion clade</taxon>
        <taxon>NPAAA clade</taxon>
        <taxon>Hologalegina</taxon>
        <taxon>IRL clade</taxon>
        <taxon>Trifolieae</taxon>
        <taxon>Trifolium</taxon>
    </lineage>
</organism>
<comment type="caution">
    <text evidence="1">The sequence shown here is derived from an EMBL/GenBank/DDBJ whole genome shotgun (WGS) entry which is preliminary data.</text>
</comment>
<name>A0A2K3LHL5_TRIPR</name>
<feature type="non-terminal residue" evidence="1">
    <location>
        <position position="18"/>
    </location>
</feature>
<protein>
    <submittedName>
        <fullName evidence="1">Uncharacterized protein</fullName>
    </submittedName>
</protein>
<reference evidence="1 2" key="2">
    <citation type="journal article" date="2017" name="Front. Plant Sci.">
        <title>Gene Classification and Mining of Molecular Markers Useful in Red Clover (Trifolium pratense) Breeding.</title>
        <authorList>
            <person name="Istvanek J."/>
            <person name="Dluhosova J."/>
            <person name="Dluhos P."/>
            <person name="Patkova L."/>
            <person name="Nedelnik J."/>
            <person name="Repkova J."/>
        </authorList>
    </citation>
    <scope>NUCLEOTIDE SEQUENCE [LARGE SCALE GENOMIC DNA]</scope>
    <source>
        <strain evidence="2">cv. Tatra</strain>
        <tissue evidence="1">Young leaves</tissue>
    </source>
</reference>
<sequence>MVAGVERGTPANGRDTMK</sequence>
<accession>A0A2K3LHL5</accession>
<dbReference type="AlphaFoldDB" id="A0A2K3LHL5"/>
<proteinExistence type="predicted"/>